<proteinExistence type="inferred from homology"/>
<dbReference type="PIRSF" id="PIRSF005384">
    <property type="entry name" value="RpiB_LacA_B"/>
    <property type="match status" value="1"/>
</dbReference>
<evidence type="ECO:0000256" key="1">
    <source>
        <dbReference type="ARBA" id="ARBA00008754"/>
    </source>
</evidence>
<evidence type="ECO:0000313" key="2">
    <source>
        <dbReference type="EMBL" id="QHO63086.1"/>
    </source>
</evidence>
<comment type="similarity">
    <text evidence="1">Belongs to the LacAB/RpiB family.</text>
</comment>
<dbReference type="KEGG" id="caqa:MICH65_0105"/>
<dbReference type="GO" id="GO:0005975">
    <property type="term" value="P:carbohydrate metabolic process"/>
    <property type="evidence" value="ECO:0007669"/>
    <property type="project" value="InterPro"/>
</dbReference>
<dbReference type="PANTHER" id="PTHR30345">
    <property type="entry name" value="RIBOSE-5-PHOSPHATE ISOMERASE B"/>
    <property type="match status" value="1"/>
</dbReference>
<dbReference type="PANTHER" id="PTHR30345:SF0">
    <property type="entry name" value="DNA DAMAGE-REPAIR_TOLERATION PROTEIN DRT102"/>
    <property type="match status" value="1"/>
</dbReference>
<accession>A0A857N4Y5</accession>
<dbReference type="GO" id="GO:0004751">
    <property type="term" value="F:ribose-5-phosphate isomerase activity"/>
    <property type="evidence" value="ECO:0007669"/>
    <property type="project" value="UniProtKB-EC"/>
</dbReference>
<dbReference type="NCBIfam" id="TIGR00689">
    <property type="entry name" value="rpiB_lacA_lacB"/>
    <property type="match status" value="1"/>
</dbReference>
<dbReference type="Pfam" id="PF02502">
    <property type="entry name" value="LacAB_rpiB"/>
    <property type="match status" value="1"/>
</dbReference>
<keyword evidence="2" id="KW-0413">Isomerase</keyword>
<sequence length="150" mass="16832">MKVVIGADHGGYQVKEVVKDWLVDRGIDVIDVGAVNYMAEDDFVDYAKQVAREVGGDKEVRGVVFCRNGVGVSIVANRFDGVRCALGFDVEQVRKARTDDDVNCLAIAADYSSEKVIKEMVEVFMKTEFSGEERFVRRLVKLDKLRFESD</sequence>
<dbReference type="InterPro" id="IPR036569">
    <property type="entry name" value="RpiB_LacA_LacB_sf"/>
</dbReference>
<dbReference type="SUPFAM" id="SSF89623">
    <property type="entry name" value="Ribose/Galactose isomerase RpiB/AlsB"/>
    <property type="match status" value="1"/>
</dbReference>
<reference evidence="3" key="1">
    <citation type="journal article" date="2020" name="Microorganisms">
        <title>Complete Genome of a Member of a New Bacterial Lineage in the Microgenomates Group Reveals an Unusual Nucleotide Composition Disparity Between Two Strands of DNA and Limited Metabolic Potential.</title>
        <authorList>
            <person name="Kadnikov V.V."/>
            <person name="Mardanov A.V."/>
            <person name="Beletsky A.V."/>
            <person name="Karnachuk O.V."/>
            <person name="Ravin N.V."/>
        </authorList>
    </citation>
    <scope>NUCLEOTIDE SEQUENCE [LARGE SCALE GENOMIC DNA]</scope>
</reference>
<dbReference type="AlphaFoldDB" id="A0A857N4Y5"/>
<dbReference type="InterPro" id="IPR003500">
    <property type="entry name" value="RpiB_LacA_LacB"/>
</dbReference>
<protein>
    <submittedName>
        <fullName evidence="2">Ribose 5-phosphate isomerase B</fullName>
        <ecNumber evidence="2">5.3.1.6</ecNumber>
    </submittedName>
</protein>
<dbReference type="Proteomes" id="UP000463983">
    <property type="component" value="Chromosome"/>
</dbReference>
<name>A0A857N4Y5_9BACT</name>
<dbReference type="Gene3D" id="3.40.1400.10">
    <property type="entry name" value="Sugar-phosphate isomerase, RpiB/LacA/LacB"/>
    <property type="match status" value="1"/>
</dbReference>
<organism evidence="2 3">
    <name type="scientific">Candidatus Chazhemtobacterium aquaticus</name>
    <dbReference type="NCBI Taxonomy" id="2715735"/>
    <lineage>
        <taxon>Bacteria</taxon>
        <taxon>Candidatus Chazhemtobacteraceae</taxon>
        <taxon>Candidatus Chazhemtobacterium</taxon>
    </lineage>
</organism>
<gene>
    <name evidence="2" type="ORF">MICH65_0105</name>
</gene>
<dbReference type="EMBL" id="CP047901">
    <property type="protein sequence ID" value="QHO63086.1"/>
    <property type="molecule type" value="Genomic_DNA"/>
</dbReference>
<keyword evidence="3" id="KW-1185">Reference proteome</keyword>
<dbReference type="RefSeq" id="WP_161931491.1">
    <property type="nucleotide sequence ID" value="NZ_CP047901.1"/>
</dbReference>
<dbReference type="NCBIfam" id="NF004051">
    <property type="entry name" value="PRK05571.1"/>
    <property type="match status" value="1"/>
</dbReference>
<evidence type="ECO:0000313" key="3">
    <source>
        <dbReference type="Proteomes" id="UP000463983"/>
    </source>
</evidence>
<dbReference type="EC" id="5.3.1.6" evidence="2"/>